<accession>A0ABR0R4C0</accession>
<name>A0ABR0R4C0_GOSAR</name>
<gene>
    <name evidence="1" type="ORF">PVK06_002635</name>
</gene>
<dbReference type="EMBL" id="JARKNE010000001">
    <property type="protein sequence ID" value="KAK5846350.1"/>
    <property type="molecule type" value="Genomic_DNA"/>
</dbReference>
<evidence type="ECO:0000313" key="1">
    <source>
        <dbReference type="EMBL" id="KAK5846350.1"/>
    </source>
</evidence>
<organism evidence="1 2">
    <name type="scientific">Gossypium arboreum</name>
    <name type="common">Tree cotton</name>
    <name type="synonym">Gossypium nanking</name>
    <dbReference type="NCBI Taxonomy" id="29729"/>
    <lineage>
        <taxon>Eukaryota</taxon>
        <taxon>Viridiplantae</taxon>
        <taxon>Streptophyta</taxon>
        <taxon>Embryophyta</taxon>
        <taxon>Tracheophyta</taxon>
        <taxon>Spermatophyta</taxon>
        <taxon>Magnoliopsida</taxon>
        <taxon>eudicotyledons</taxon>
        <taxon>Gunneridae</taxon>
        <taxon>Pentapetalae</taxon>
        <taxon>rosids</taxon>
        <taxon>malvids</taxon>
        <taxon>Malvales</taxon>
        <taxon>Malvaceae</taxon>
        <taxon>Malvoideae</taxon>
        <taxon>Gossypium</taxon>
    </lineage>
</organism>
<reference evidence="1 2" key="1">
    <citation type="submission" date="2023-03" db="EMBL/GenBank/DDBJ databases">
        <title>WGS of Gossypium arboreum.</title>
        <authorList>
            <person name="Yu D."/>
        </authorList>
    </citation>
    <scope>NUCLEOTIDE SEQUENCE [LARGE SCALE GENOMIC DNA]</scope>
    <source>
        <tissue evidence="1">Leaf</tissue>
    </source>
</reference>
<protein>
    <submittedName>
        <fullName evidence="1">Uncharacterized protein</fullName>
    </submittedName>
</protein>
<evidence type="ECO:0000313" key="2">
    <source>
        <dbReference type="Proteomes" id="UP001358586"/>
    </source>
</evidence>
<dbReference type="Gene3D" id="3.60.10.10">
    <property type="entry name" value="Endonuclease/exonuclease/phosphatase"/>
    <property type="match status" value="1"/>
</dbReference>
<proteinExistence type="predicted"/>
<dbReference type="InterPro" id="IPR036691">
    <property type="entry name" value="Endo/exonu/phosph_ase_sf"/>
</dbReference>
<comment type="caution">
    <text evidence="1">The sequence shown here is derived from an EMBL/GenBank/DDBJ whole genome shotgun (WGS) entry which is preliminary data.</text>
</comment>
<sequence>MTRLKAAIGKAMRGLNRGWIGGFEMMTSLEKLVKSNKPDFVFFVETLIHSNKLEELHVALQFDTCFSIDQIGRSDGLAFLWNFQAQVSVWGYSNNHTDLLIKVVGFVKWRLTWFYGANWDQL</sequence>
<dbReference type="Proteomes" id="UP001358586">
    <property type="component" value="Chromosome 1"/>
</dbReference>
<keyword evidence="2" id="KW-1185">Reference proteome</keyword>